<dbReference type="InterPro" id="IPR048622">
    <property type="entry name" value="BRSK1_2-like_UBA"/>
</dbReference>
<comment type="catalytic activity">
    <reaction evidence="12">
        <text>L-threonyl-[protein] + ATP = O-phospho-L-threonyl-[protein] + ADP + H(+)</text>
        <dbReference type="Rhea" id="RHEA:46608"/>
        <dbReference type="Rhea" id="RHEA-COMP:11060"/>
        <dbReference type="Rhea" id="RHEA-COMP:11605"/>
        <dbReference type="ChEBI" id="CHEBI:15378"/>
        <dbReference type="ChEBI" id="CHEBI:30013"/>
        <dbReference type="ChEBI" id="CHEBI:30616"/>
        <dbReference type="ChEBI" id="CHEBI:61977"/>
        <dbReference type="ChEBI" id="CHEBI:456216"/>
        <dbReference type="EC" id="2.7.11.1"/>
    </reaction>
</comment>
<feature type="compositionally biased region" description="Pro residues" evidence="14">
    <location>
        <begin position="1087"/>
        <end position="1096"/>
    </location>
</feature>
<dbReference type="InterPro" id="IPR000719">
    <property type="entry name" value="Prot_kinase_dom"/>
</dbReference>
<dbReference type="InterPro" id="IPR015940">
    <property type="entry name" value="UBA"/>
</dbReference>
<keyword evidence="11" id="KW-0524">Neurogenesis</keyword>
<dbReference type="PROSITE" id="PS00108">
    <property type="entry name" value="PROTEIN_KINASE_ST"/>
    <property type="match status" value="1"/>
</dbReference>
<proteinExistence type="inferred from homology"/>
<evidence type="ECO:0000256" key="10">
    <source>
        <dbReference type="ARBA" id="ARBA00022842"/>
    </source>
</evidence>
<feature type="region of interest" description="Disordered" evidence="14">
    <location>
        <begin position="858"/>
        <end position="891"/>
    </location>
</feature>
<feature type="region of interest" description="Disordered" evidence="14">
    <location>
        <begin position="924"/>
        <end position="945"/>
    </location>
</feature>
<dbReference type="EC" id="2.7.11.1" evidence="3"/>
<dbReference type="FunFam" id="1.10.510.10:FF:000064">
    <property type="entry name" value="BR serine/threonine-protein kinase 2"/>
    <property type="match status" value="1"/>
</dbReference>
<dbReference type="Proteomes" id="UP000005239">
    <property type="component" value="Unassembled WGS sequence"/>
</dbReference>
<evidence type="ECO:0000313" key="15">
    <source>
        <dbReference type="EnsemblMetazoa" id="PPA15970.1"/>
    </source>
</evidence>
<dbReference type="PANTHER" id="PTHR24346">
    <property type="entry name" value="MAP/MICROTUBULE AFFINITY-REGULATING KINASE"/>
    <property type="match status" value="1"/>
</dbReference>
<dbReference type="Gene3D" id="1.10.510.10">
    <property type="entry name" value="Transferase(Phosphotransferase) domain 1"/>
    <property type="match status" value="1"/>
</dbReference>
<dbReference type="GO" id="GO:0008104">
    <property type="term" value="P:intracellular protein localization"/>
    <property type="evidence" value="ECO:0007669"/>
    <property type="project" value="EnsemblMetazoa"/>
</dbReference>
<dbReference type="GO" id="GO:0048489">
    <property type="term" value="P:synaptic vesicle transport"/>
    <property type="evidence" value="ECO:0007669"/>
    <property type="project" value="EnsemblMetazoa"/>
</dbReference>
<dbReference type="Pfam" id="PF21115">
    <property type="entry name" value="UBA_BRSK"/>
    <property type="match status" value="1"/>
</dbReference>
<reference evidence="16" key="1">
    <citation type="journal article" date="2008" name="Nat. Genet.">
        <title>The Pristionchus pacificus genome provides a unique perspective on nematode lifestyle and parasitism.</title>
        <authorList>
            <person name="Dieterich C."/>
            <person name="Clifton S.W."/>
            <person name="Schuster L.N."/>
            <person name="Chinwalla A."/>
            <person name="Delehaunty K."/>
            <person name="Dinkelacker I."/>
            <person name="Fulton L."/>
            <person name="Fulton R."/>
            <person name="Godfrey J."/>
            <person name="Minx P."/>
            <person name="Mitreva M."/>
            <person name="Roeseler W."/>
            <person name="Tian H."/>
            <person name="Witte H."/>
            <person name="Yang S.P."/>
            <person name="Wilson R.K."/>
            <person name="Sommer R.J."/>
        </authorList>
    </citation>
    <scope>NUCLEOTIDE SEQUENCE [LARGE SCALE GENOMIC DNA]</scope>
    <source>
        <strain evidence="16">PS312</strain>
    </source>
</reference>
<dbReference type="EnsemblMetazoa" id="PPA15970.1">
    <property type="protein sequence ID" value="PPA15970.1"/>
    <property type="gene ID" value="WBGene00105524"/>
</dbReference>
<dbReference type="SUPFAM" id="SSF56112">
    <property type="entry name" value="Protein kinase-like (PK-like)"/>
    <property type="match status" value="1"/>
</dbReference>
<name>A0A2A6BCU1_PRIPA</name>
<dbReference type="GO" id="GO:0005737">
    <property type="term" value="C:cytoplasm"/>
    <property type="evidence" value="ECO:0000318"/>
    <property type="project" value="GO_Central"/>
</dbReference>
<evidence type="ECO:0000256" key="13">
    <source>
        <dbReference type="ARBA" id="ARBA00048679"/>
    </source>
</evidence>
<dbReference type="GO" id="GO:0005524">
    <property type="term" value="F:ATP binding"/>
    <property type="evidence" value="ECO:0007669"/>
    <property type="project" value="UniProtKB-UniRule"/>
</dbReference>
<dbReference type="CDD" id="cd14081">
    <property type="entry name" value="STKc_BRSK1_2"/>
    <property type="match status" value="1"/>
</dbReference>
<evidence type="ECO:0000256" key="3">
    <source>
        <dbReference type="ARBA" id="ARBA00012513"/>
    </source>
</evidence>
<keyword evidence="5" id="KW-0808">Transferase</keyword>
<feature type="compositionally biased region" description="Low complexity" evidence="14">
    <location>
        <begin position="872"/>
        <end position="891"/>
    </location>
</feature>
<feature type="compositionally biased region" description="Basic and acidic residues" evidence="14">
    <location>
        <begin position="460"/>
        <end position="475"/>
    </location>
</feature>
<dbReference type="Pfam" id="PF00635">
    <property type="entry name" value="Motile_Sperm"/>
    <property type="match status" value="1"/>
</dbReference>
<keyword evidence="6" id="KW-0479">Metal-binding</keyword>
<dbReference type="PROSITE" id="PS00107">
    <property type="entry name" value="PROTEIN_KINASE_ATP"/>
    <property type="match status" value="1"/>
</dbReference>
<dbReference type="GO" id="GO:0007411">
    <property type="term" value="P:axon guidance"/>
    <property type="evidence" value="ECO:0007669"/>
    <property type="project" value="EnsemblMetazoa"/>
</dbReference>
<evidence type="ECO:0000256" key="6">
    <source>
        <dbReference type="ARBA" id="ARBA00022723"/>
    </source>
</evidence>
<feature type="compositionally biased region" description="Pro residues" evidence="14">
    <location>
        <begin position="1190"/>
        <end position="1213"/>
    </location>
</feature>
<comment type="cofactor">
    <cofactor evidence="1">
        <name>Mg(2+)</name>
        <dbReference type="ChEBI" id="CHEBI:18420"/>
    </cofactor>
</comment>
<evidence type="ECO:0000256" key="14">
    <source>
        <dbReference type="SAM" id="MobiDB-lite"/>
    </source>
</evidence>
<dbReference type="GO" id="GO:0046872">
    <property type="term" value="F:metal ion binding"/>
    <property type="evidence" value="ECO:0007669"/>
    <property type="project" value="UniProtKB-KW"/>
</dbReference>
<dbReference type="GO" id="GO:0007163">
    <property type="term" value="P:establishment or maintenance of cell polarity"/>
    <property type="evidence" value="ECO:0007669"/>
    <property type="project" value="EnsemblMetazoa"/>
</dbReference>
<dbReference type="PROSITE" id="PS50011">
    <property type="entry name" value="PROTEIN_KINASE_DOM"/>
    <property type="match status" value="1"/>
</dbReference>
<feature type="compositionally biased region" description="Low complexity" evidence="14">
    <location>
        <begin position="431"/>
        <end position="442"/>
    </location>
</feature>
<comment type="catalytic activity">
    <reaction evidence="13">
        <text>L-seryl-[protein] + ATP = O-phospho-L-seryl-[protein] + ADP + H(+)</text>
        <dbReference type="Rhea" id="RHEA:17989"/>
        <dbReference type="Rhea" id="RHEA-COMP:9863"/>
        <dbReference type="Rhea" id="RHEA-COMP:11604"/>
        <dbReference type="ChEBI" id="CHEBI:15378"/>
        <dbReference type="ChEBI" id="CHEBI:29999"/>
        <dbReference type="ChEBI" id="CHEBI:30616"/>
        <dbReference type="ChEBI" id="CHEBI:83421"/>
        <dbReference type="ChEBI" id="CHEBI:456216"/>
        <dbReference type="EC" id="2.7.11.1"/>
    </reaction>
</comment>
<protein>
    <recommendedName>
        <fullName evidence="3">non-specific serine/threonine protein kinase</fullName>
        <ecNumber evidence="3">2.7.11.1</ecNumber>
    </recommendedName>
</protein>
<keyword evidence="16" id="KW-1185">Reference proteome</keyword>
<keyword evidence="4" id="KW-0723">Serine/threonine-protein kinase</keyword>
<dbReference type="InterPro" id="IPR013783">
    <property type="entry name" value="Ig-like_fold"/>
</dbReference>
<accession>A0A8R1UAG4</accession>
<dbReference type="GO" id="GO:0007416">
    <property type="term" value="P:synapse assembly"/>
    <property type="evidence" value="ECO:0007669"/>
    <property type="project" value="EnsemblMetazoa"/>
</dbReference>
<feature type="compositionally biased region" description="Pro residues" evidence="14">
    <location>
        <begin position="1153"/>
        <end position="1169"/>
    </location>
</feature>
<dbReference type="Pfam" id="PF00069">
    <property type="entry name" value="Pkinase"/>
    <property type="match status" value="1"/>
</dbReference>
<feature type="compositionally biased region" description="Basic and acidic residues" evidence="14">
    <location>
        <begin position="392"/>
        <end position="401"/>
    </location>
</feature>
<feature type="region of interest" description="Disordered" evidence="14">
    <location>
        <begin position="509"/>
        <end position="599"/>
    </location>
</feature>
<keyword evidence="10" id="KW-0460">Magnesium</keyword>
<dbReference type="AlphaFoldDB" id="A0A2A6BCU1"/>
<dbReference type="InterPro" id="IPR017441">
    <property type="entry name" value="Protein_kinase_ATP_BS"/>
</dbReference>
<dbReference type="Gene3D" id="2.60.40.10">
    <property type="entry name" value="Immunoglobulins"/>
    <property type="match status" value="1"/>
</dbReference>
<gene>
    <name evidence="15" type="primary">WBGene00105524</name>
</gene>
<dbReference type="GO" id="GO:0030425">
    <property type="term" value="C:dendrite"/>
    <property type="evidence" value="ECO:0007669"/>
    <property type="project" value="EnsemblMetazoa"/>
</dbReference>
<feature type="region of interest" description="Disordered" evidence="14">
    <location>
        <begin position="1145"/>
        <end position="1237"/>
    </location>
</feature>
<dbReference type="GO" id="GO:0030516">
    <property type="term" value="P:regulation of axon extension"/>
    <property type="evidence" value="ECO:0007669"/>
    <property type="project" value="EnsemblMetazoa"/>
</dbReference>
<evidence type="ECO:0000256" key="7">
    <source>
        <dbReference type="ARBA" id="ARBA00022741"/>
    </source>
</evidence>
<keyword evidence="8" id="KW-0418">Kinase</keyword>
<comment type="similarity">
    <text evidence="2">Belongs to the protein kinase superfamily. CAMK Ser/Thr protein kinase family. SNF1 subfamily.</text>
</comment>
<feature type="compositionally biased region" description="Low complexity" evidence="14">
    <location>
        <begin position="562"/>
        <end position="597"/>
    </location>
</feature>
<dbReference type="CDD" id="cd14340">
    <property type="entry name" value="UBA_BRSK"/>
    <property type="match status" value="1"/>
</dbReference>
<feature type="region of interest" description="Disordered" evidence="14">
    <location>
        <begin position="1075"/>
        <end position="1117"/>
    </location>
</feature>
<dbReference type="PROSITE" id="PS50202">
    <property type="entry name" value="MSP"/>
    <property type="match status" value="1"/>
</dbReference>
<feature type="compositionally biased region" description="Basic and acidic residues" evidence="14">
    <location>
        <begin position="514"/>
        <end position="525"/>
    </location>
</feature>
<organism evidence="15 16">
    <name type="scientific">Pristionchus pacificus</name>
    <name type="common">Parasitic nematode worm</name>
    <dbReference type="NCBI Taxonomy" id="54126"/>
    <lineage>
        <taxon>Eukaryota</taxon>
        <taxon>Metazoa</taxon>
        <taxon>Ecdysozoa</taxon>
        <taxon>Nematoda</taxon>
        <taxon>Chromadorea</taxon>
        <taxon>Rhabditida</taxon>
        <taxon>Rhabditina</taxon>
        <taxon>Diplogasteromorpha</taxon>
        <taxon>Diplogasteroidea</taxon>
        <taxon>Neodiplogasteridae</taxon>
        <taxon>Pristionchus</taxon>
    </lineage>
</organism>
<dbReference type="InterPro" id="IPR011009">
    <property type="entry name" value="Kinase-like_dom_sf"/>
</dbReference>
<dbReference type="GO" id="GO:0008088">
    <property type="term" value="P:axo-dendritic transport"/>
    <property type="evidence" value="ECO:0007669"/>
    <property type="project" value="EnsemblMetazoa"/>
</dbReference>
<feature type="compositionally biased region" description="Polar residues" evidence="14">
    <location>
        <begin position="858"/>
        <end position="871"/>
    </location>
</feature>
<dbReference type="Pfam" id="PF21122">
    <property type="entry name" value="KA1_BRSK"/>
    <property type="match status" value="1"/>
</dbReference>
<reference evidence="15" key="2">
    <citation type="submission" date="2022-06" db="UniProtKB">
        <authorList>
            <consortium name="EnsemblMetazoa"/>
        </authorList>
    </citation>
    <scope>IDENTIFICATION</scope>
    <source>
        <strain evidence="15">PS312</strain>
    </source>
</reference>
<evidence type="ECO:0000256" key="11">
    <source>
        <dbReference type="ARBA" id="ARBA00022902"/>
    </source>
</evidence>
<evidence type="ECO:0000256" key="8">
    <source>
        <dbReference type="ARBA" id="ARBA00022777"/>
    </source>
</evidence>
<feature type="compositionally biased region" description="Low complexity" evidence="14">
    <location>
        <begin position="529"/>
        <end position="545"/>
    </location>
</feature>
<sequence length="1237" mass="136068">MLEVLKEVLGEINSKLSVVNEELNNRMGDGASGGGRLQQAQYCGPYRLEKTLGKGQTGLVKTGTHCISGRKVAIKIVNKEKLSESVLQKVEREIAIMKLIEHPHVLHLFDVYENKKYLYLLLEHVSGGELFDYLVRKGRLMSKEARKFFRQIISALDFCHAHNICHRDLKPENLLLDERNNIKVADFGMASLQVEGSMLETSCGSPHYACPEVIRGEKYDGRKADVWSCGVILYALLVGALPFDDDNLRNLLEKVKKGVFHIPHFVPTDVQSLLRAMIEVDPNKRYSLSEVFRHPWVKGSSRDEPELELPMAQVVQTHVIPNEDSIDPDVLRHMNSLGCFKDREKLIRDLLSAKHNTEKMVYFLLLDRKRRKPANEDDTEVVIRGNSVIADPPKKRTDSSRPGRYAVGSIADGSPINPRKQYGRYRSGRHASLGGSPSGSPRSARDVFTAASNPSSFSARGDRNEERENSREARGRSATSRNSSNYHYYTQPVDPACLAEAARHVRAVRQQGSKLKEVHAKERNNGMDTSTISTASASPSTNSVAKRSDSRGENKYSPPSIMTDSMASGGMGSTTSSTNSLISGGGSSSNQLNSSSGPWRAKITSIKNSFLGTPRFHRRKMSNGSDNEENQIIDTSDLVKKSWFGSLTSSISVERDDAHVVPVQGRTLNGIKAELIRAFLTIHELSHSVVGQNSFRVEYKRGPTAGGSVFSRGVKMNVDILPGNQNVNAPGEPPMYVVQFTLLAGPVRRFKRLVEHLSAILQNTTQQQRSERAHQAALMVRPRRLSDSSVSSACSDTESAVSVNAIISQNRKADTSSSSYIDRHSSSMRSVGSNNMYIDVDRTSSVCYGVLNPPYYSNSYASPAPTRRNQPSSLRTTNTNGSSTSTSQYSTTQFPFNRAPIVVLKSEPTSPKYNDLLTQSTIYPCSRVPDRPTTGPSSPRAAATNTFSMFGPEDEYTMIYDDDDHDLFLTPQVSVYSATKGGASRHMIVNGRNHRIAVKIKCSNNDVYRVSPVYCNLEPGQSVRLQASVVRDAGSPGTDKLVVIYRPSRYSNPRDAFKKREGRDDSDIKKKLIGLLAKDDRPEDGTAPPPPLPLAGPPREDGTTTPPPTPFIDGAPAQSITTANHCTVHDKPTVAALAPSFSVRRGRLSQHPPRVPTSAPPPIGIPPPLFSKSVRRKPKNDKDKEQKDNGPPPVPIGAPPSTPPPSGPPPPRPSNRATSVKKRAKTVEPPPERKITQ</sequence>
<dbReference type="GO" id="GO:0099172">
    <property type="term" value="P:presynapse organization"/>
    <property type="evidence" value="ECO:0007669"/>
    <property type="project" value="EnsemblMetazoa"/>
</dbReference>
<dbReference type="InterPro" id="IPR008962">
    <property type="entry name" value="PapD-like_sf"/>
</dbReference>
<evidence type="ECO:0000256" key="5">
    <source>
        <dbReference type="ARBA" id="ARBA00022679"/>
    </source>
</evidence>
<evidence type="ECO:0000256" key="4">
    <source>
        <dbReference type="ARBA" id="ARBA00022527"/>
    </source>
</evidence>
<dbReference type="GO" id="GO:0030424">
    <property type="term" value="C:axon"/>
    <property type="evidence" value="ECO:0007669"/>
    <property type="project" value="EnsemblMetazoa"/>
</dbReference>
<dbReference type="GO" id="GO:0035556">
    <property type="term" value="P:intracellular signal transduction"/>
    <property type="evidence" value="ECO:0000318"/>
    <property type="project" value="GO_Central"/>
</dbReference>
<evidence type="ECO:0000256" key="2">
    <source>
        <dbReference type="ARBA" id="ARBA00006234"/>
    </source>
</evidence>
<feature type="compositionally biased region" description="Polar residues" evidence="14">
    <location>
        <begin position="479"/>
        <end position="488"/>
    </location>
</feature>
<dbReference type="PANTHER" id="PTHR24346:SF36">
    <property type="entry name" value="SERINE_THREONINE-PROTEIN KINASE BRSK1 ISOFORM X1-RELATED"/>
    <property type="match status" value="1"/>
</dbReference>
<dbReference type="PROSITE" id="PS50030">
    <property type="entry name" value="UBA"/>
    <property type="match status" value="1"/>
</dbReference>
<dbReference type="InterPro" id="IPR000535">
    <property type="entry name" value="MSP_dom"/>
</dbReference>
<feature type="region of interest" description="Disordered" evidence="14">
    <location>
        <begin position="388"/>
        <end position="488"/>
    </location>
</feature>
<accession>A0A2A6BCU1</accession>
<evidence type="ECO:0000313" key="16">
    <source>
        <dbReference type="Proteomes" id="UP000005239"/>
    </source>
</evidence>
<dbReference type="SUPFAM" id="SSF49354">
    <property type="entry name" value="PapD-like"/>
    <property type="match status" value="1"/>
</dbReference>
<dbReference type="SMART" id="SM00220">
    <property type="entry name" value="S_TKc"/>
    <property type="match status" value="1"/>
</dbReference>
<dbReference type="InterPro" id="IPR008271">
    <property type="entry name" value="Ser/Thr_kinase_AS"/>
</dbReference>
<dbReference type="GO" id="GO:0004674">
    <property type="term" value="F:protein serine/threonine kinase activity"/>
    <property type="evidence" value="ECO:0000318"/>
    <property type="project" value="GO_Central"/>
</dbReference>
<keyword evidence="9" id="KW-0067">ATP-binding</keyword>
<evidence type="ECO:0000256" key="1">
    <source>
        <dbReference type="ARBA" id="ARBA00001946"/>
    </source>
</evidence>
<evidence type="ECO:0000256" key="12">
    <source>
        <dbReference type="ARBA" id="ARBA00047899"/>
    </source>
</evidence>
<dbReference type="FunFam" id="3.30.200.20:FF:000003">
    <property type="entry name" value="Non-specific serine/threonine protein kinase"/>
    <property type="match status" value="1"/>
</dbReference>
<keyword evidence="7" id="KW-0547">Nucleotide-binding</keyword>
<evidence type="ECO:0000256" key="9">
    <source>
        <dbReference type="ARBA" id="ARBA00022840"/>
    </source>
</evidence>